<keyword evidence="11 12" id="KW-0407">Ion channel</keyword>
<keyword evidence="6 13" id="KW-1133">Transmembrane helix</keyword>
<comment type="subcellular location">
    <subcellularLocation>
        <location evidence="1">Membrane</location>
        <topology evidence="1">Multi-pass membrane protein</topology>
    </subcellularLocation>
</comment>
<evidence type="ECO:0000256" key="4">
    <source>
        <dbReference type="ARBA" id="ARBA00022461"/>
    </source>
</evidence>
<keyword evidence="5 12" id="KW-0812">Transmembrane</keyword>
<protein>
    <submittedName>
        <fullName evidence="14">Uncharacterized protein</fullName>
    </submittedName>
</protein>
<dbReference type="OrthoDB" id="6538044at2759"/>
<evidence type="ECO:0000256" key="7">
    <source>
        <dbReference type="ARBA" id="ARBA00023053"/>
    </source>
</evidence>
<keyword evidence="3 12" id="KW-0813">Transport</keyword>
<evidence type="ECO:0000256" key="6">
    <source>
        <dbReference type="ARBA" id="ARBA00022989"/>
    </source>
</evidence>
<comment type="caution">
    <text evidence="14">The sequence shown here is derived from an EMBL/GenBank/DDBJ whole genome shotgun (WGS) entry which is preliminary data.</text>
</comment>
<evidence type="ECO:0000256" key="11">
    <source>
        <dbReference type="ARBA" id="ARBA00023303"/>
    </source>
</evidence>
<keyword evidence="7" id="KW-0915">Sodium</keyword>
<dbReference type="Gene3D" id="1.10.287.770">
    <property type="entry name" value="YojJ-like"/>
    <property type="match status" value="1"/>
</dbReference>
<comment type="similarity">
    <text evidence="2 12">Belongs to the amiloride-sensitive sodium channel (TC 1.A.6) family.</text>
</comment>
<proteinExistence type="inferred from homology"/>
<reference evidence="14 15" key="1">
    <citation type="journal article" date="2019" name="Sci. Rep.">
        <title>Orb-weaving spider Araneus ventricosus genome elucidates the spidroin gene catalogue.</title>
        <authorList>
            <person name="Kono N."/>
            <person name="Nakamura H."/>
            <person name="Ohtoshi R."/>
            <person name="Moran D.A.P."/>
            <person name="Shinohara A."/>
            <person name="Yoshida Y."/>
            <person name="Fujiwara M."/>
            <person name="Mori M."/>
            <person name="Tomita M."/>
            <person name="Arakawa K."/>
        </authorList>
    </citation>
    <scope>NUCLEOTIDE SEQUENCE [LARGE SCALE GENOMIC DNA]</scope>
</reference>
<dbReference type="Pfam" id="PF00858">
    <property type="entry name" value="ASC"/>
    <property type="match status" value="1"/>
</dbReference>
<feature type="transmembrane region" description="Helical" evidence="13">
    <location>
        <begin position="102"/>
        <end position="126"/>
    </location>
</feature>
<name>A0A4Y2IWN3_ARAVE</name>
<dbReference type="AlphaFoldDB" id="A0A4Y2IWN3"/>
<accession>A0A4Y2IWN3</accession>
<evidence type="ECO:0000256" key="5">
    <source>
        <dbReference type="ARBA" id="ARBA00022692"/>
    </source>
</evidence>
<dbReference type="GO" id="GO:0005272">
    <property type="term" value="F:sodium channel activity"/>
    <property type="evidence" value="ECO:0007669"/>
    <property type="project" value="UniProtKB-KW"/>
</dbReference>
<evidence type="ECO:0000256" key="2">
    <source>
        <dbReference type="ARBA" id="ARBA00007193"/>
    </source>
</evidence>
<evidence type="ECO:0000256" key="10">
    <source>
        <dbReference type="ARBA" id="ARBA00023201"/>
    </source>
</evidence>
<evidence type="ECO:0000313" key="14">
    <source>
        <dbReference type="EMBL" id="GBM81286.1"/>
    </source>
</evidence>
<sequence length="149" mass="17370">MSLRFLIVGYPFRNGCCIIRMPSDFWFSFSSGDKVPMIVFHQNSFYLQFPAVGNCYDIFGDTFNSIAKIVVKLDGLPTTTFTYSPKYQNIETFSYVGGYVGMWLGISLVAVFDFLETLVVILRYPFRRIMLHRARKQKVDQIRKFQRNV</sequence>
<dbReference type="InterPro" id="IPR001873">
    <property type="entry name" value="ENaC"/>
</dbReference>
<evidence type="ECO:0000256" key="3">
    <source>
        <dbReference type="ARBA" id="ARBA00022448"/>
    </source>
</evidence>
<evidence type="ECO:0000256" key="8">
    <source>
        <dbReference type="ARBA" id="ARBA00023065"/>
    </source>
</evidence>
<evidence type="ECO:0000256" key="9">
    <source>
        <dbReference type="ARBA" id="ARBA00023136"/>
    </source>
</evidence>
<dbReference type="Proteomes" id="UP000499080">
    <property type="component" value="Unassembled WGS sequence"/>
</dbReference>
<keyword evidence="4 12" id="KW-0894">Sodium channel</keyword>
<evidence type="ECO:0000256" key="13">
    <source>
        <dbReference type="SAM" id="Phobius"/>
    </source>
</evidence>
<keyword evidence="15" id="KW-1185">Reference proteome</keyword>
<evidence type="ECO:0000256" key="12">
    <source>
        <dbReference type="RuleBase" id="RU000679"/>
    </source>
</evidence>
<keyword evidence="10 12" id="KW-0739">Sodium transport</keyword>
<dbReference type="EMBL" id="BGPR01002933">
    <property type="protein sequence ID" value="GBM81286.1"/>
    <property type="molecule type" value="Genomic_DNA"/>
</dbReference>
<keyword evidence="9 13" id="KW-0472">Membrane</keyword>
<gene>
    <name evidence="14" type="ORF">AVEN_84697_1</name>
</gene>
<dbReference type="GO" id="GO:0016020">
    <property type="term" value="C:membrane"/>
    <property type="evidence" value="ECO:0007669"/>
    <property type="project" value="UniProtKB-SubCell"/>
</dbReference>
<evidence type="ECO:0000313" key="15">
    <source>
        <dbReference type="Proteomes" id="UP000499080"/>
    </source>
</evidence>
<organism evidence="14 15">
    <name type="scientific">Araneus ventricosus</name>
    <name type="common">Orbweaver spider</name>
    <name type="synonym">Epeira ventricosa</name>
    <dbReference type="NCBI Taxonomy" id="182803"/>
    <lineage>
        <taxon>Eukaryota</taxon>
        <taxon>Metazoa</taxon>
        <taxon>Ecdysozoa</taxon>
        <taxon>Arthropoda</taxon>
        <taxon>Chelicerata</taxon>
        <taxon>Arachnida</taxon>
        <taxon>Araneae</taxon>
        <taxon>Araneomorphae</taxon>
        <taxon>Entelegynae</taxon>
        <taxon>Araneoidea</taxon>
        <taxon>Araneidae</taxon>
        <taxon>Araneus</taxon>
    </lineage>
</organism>
<keyword evidence="8 12" id="KW-0406">Ion transport</keyword>
<evidence type="ECO:0000256" key="1">
    <source>
        <dbReference type="ARBA" id="ARBA00004141"/>
    </source>
</evidence>